<name>A0A0V8JAN0_9BACL</name>
<gene>
    <name evidence="8" type="ORF">AS030_01285</name>
</gene>
<evidence type="ECO:0000256" key="6">
    <source>
        <dbReference type="SAM" id="MobiDB-lite"/>
    </source>
</evidence>
<dbReference type="PANTHER" id="PTHR11592">
    <property type="entry name" value="GLUTATHIONE PEROXIDASE"/>
    <property type="match status" value="1"/>
</dbReference>
<keyword evidence="3 5" id="KW-0560">Oxidoreductase</keyword>
<evidence type="ECO:0000259" key="7">
    <source>
        <dbReference type="PROSITE" id="PS51352"/>
    </source>
</evidence>
<organism evidence="8 9">
    <name type="scientific">Fictibacillus enclensis</name>
    <dbReference type="NCBI Taxonomy" id="1017270"/>
    <lineage>
        <taxon>Bacteria</taxon>
        <taxon>Bacillati</taxon>
        <taxon>Bacillota</taxon>
        <taxon>Bacilli</taxon>
        <taxon>Bacillales</taxon>
        <taxon>Fictibacillaceae</taxon>
        <taxon>Fictibacillus</taxon>
    </lineage>
</organism>
<evidence type="ECO:0000256" key="2">
    <source>
        <dbReference type="ARBA" id="ARBA00022559"/>
    </source>
</evidence>
<dbReference type="PROSITE" id="PS00763">
    <property type="entry name" value="GLUTATHIONE_PEROXID_2"/>
    <property type="match status" value="1"/>
</dbReference>
<dbReference type="Gene3D" id="3.40.30.10">
    <property type="entry name" value="Glutaredoxin"/>
    <property type="match status" value="1"/>
</dbReference>
<dbReference type="GO" id="GO:0034599">
    <property type="term" value="P:cellular response to oxidative stress"/>
    <property type="evidence" value="ECO:0007669"/>
    <property type="project" value="TreeGrafter"/>
</dbReference>
<evidence type="ECO:0000256" key="3">
    <source>
        <dbReference type="ARBA" id="ARBA00023002"/>
    </source>
</evidence>
<feature type="domain" description="Thioredoxin" evidence="7">
    <location>
        <begin position="1"/>
        <end position="159"/>
    </location>
</feature>
<protein>
    <recommendedName>
        <fullName evidence="5">Glutathione peroxidase</fullName>
    </recommendedName>
</protein>
<evidence type="ECO:0000256" key="1">
    <source>
        <dbReference type="ARBA" id="ARBA00006926"/>
    </source>
</evidence>
<dbReference type="PROSITE" id="PS00460">
    <property type="entry name" value="GLUTATHIONE_PEROXID_1"/>
    <property type="match status" value="1"/>
</dbReference>
<dbReference type="Proteomes" id="UP000054099">
    <property type="component" value="Unassembled WGS sequence"/>
</dbReference>
<dbReference type="EMBL" id="LNQN01000001">
    <property type="protein sequence ID" value="KSU84226.1"/>
    <property type="molecule type" value="Genomic_DNA"/>
</dbReference>
<dbReference type="Pfam" id="PF00255">
    <property type="entry name" value="GSHPx"/>
    <property type="match status" value="1"/>
</dbReference>
<dbReference type="AlphaFoldDB" id="A0A0V8JAN0"/>
<dbReference type="GO" id="GO:0004601">
    <property type="term" value="F:peroxidase activity"/>
    <property type="evidence" value="ECO:0007669"/>
    <property type="project" value="UniProtKB-KW"/>
</dbReference>
<proteinExistence type="inferred from homology"/>
<dbReference type="PROSITE" id="PS51355">
    <property type="entry name" value="GLUTATHIONE_PEROXID_3"/>
    <property type="match status" value="1"/>
</dbReference>
<dbReference type="OrthoDB" id="9789406at2"/>
<sequence length="160" mass="18103">MSVYEYHAKTIMGEEKSLQEYEGKVLVIVNTASKCGFTPQYKELQALYDEFKDQGLEILGFPCNQFAGQEPGNEEEIQEFCQLNYGVTFPMFAKVDVKGDHAHPLFTYLTREAPGILGSKAIKWNFTKFLVNKQGAVVSRHSPQTSPKDMKKEIEAQLAQ</sequence>
<evidence type="ECO:0000256" key="4">
    <source>
        <dbReference type="PIRSR" id="PIRSR000303-1"/>
    </source>
</evidence>
<comment type="similarity">
    <text evidence="1 5">Belongs to the glutathione peroxidase family.</text>
</comment>
<dbReference type="PROSITE" id="PS51352">
    <property type="entry name" value="THIOREDOXIN_2"/>
    <property type="match status" value="1"/>
</dbReference>
<dbReference type="FunFam" id="3.40.30.10:FF:000010">
    <property type="entry name" value="Glutathione peroxidase"/>
    <property type="match status" value="1"/>
</dbReference>
<dbReference type="InterPro" id="IPR029759">
    <property type="entry name" value="GPX_AS"/>
</dbReference>
<dbReference type="CDD" id="cd00340">
    <property type="entry name" value="GSH_Peroxidase"/>
    <property type="match status" value="1"/>
</dbReference>
<feature type="active site" evidence="4">
    <location>
        <position position="35"/>
    </location>
</feature>
<reference evidence="8 9" key="1">
    <citation type="journal article" date="2014" name="Antonie Van Leeuwenhoek">
        <title>Fictibacillus enclensis sp. nov., isolated from marine sediment.</title>
        <authorList>
            <person name="Dastager S.G."/>
            <person name="Mawlankar R."/>
            <person name="Srinivasan K."/>
            <person name="Tang S.K."/>
            <person name="Lee J.C."/>
            <person name="Ramana V.V."/>
            <person name="Shouche Y.S."/>
        </authorList>
    </citation>
    <scope>NUCLEOTIDE SEQUENCE [LARGE SCALE GENOMIC DNA]</scope>
    <source>
        <strain evidence="8 9">NIO-1003</strain>
    </source>
</reference>
<feature type="region of interest" description="Disordered" evidence="6">
    <location>
        <begin position="140"/>
        <end position="160"/>
    </location>
</feature>
<evidence type="ECO:0000313" key="9">
    <source>
        <dbReference type="Proteomes" id="UP000054099"/>
    </source>
</evidence>
<dbReference type="InterPro" id="IPR013766">
    <property type="entry name" value="Thioredoxin_domain"/>
</dbReference>
<dbReference type="PANTHER" id="PTHR11592:SF78">
    <property type="entry name" value="GLUTATHIONE PEROXIDASE"/>
    <property type="match status" value="1"/>
</dbReference>
<evidence type="ECO:0000313" key="8">
    <source>
        <dbReference type="EMBL" id="KSU84226.1"/>
    </source>
</evidence>
<dbReference type="PRINTS" id="PR01011">
    <property type="entry name" value="GLUTPROXDASE"/>
</dbReference>
<accession>A0A0V8JAN0</accession>
<comment type="caution">
    <text evidence="8">The sequence shown here is derived from an EMBL/GenBank/DDBJ whole genome shotgun (WGS) entry which is preliminary data.</text>
</comment>
<dbReference type="RefSeq" id="WP_061967514.1">
    <property type="nucleotide sequence ID" value="NZ_FMAV01000001.1"/>
</dbReference>
<dbReference type="InterPro" id="IPR000889">
    <property type="entry name" value="Glutathione_peroxidase"/>
</dbReference>
<dbReference type="InterPro" id="IPR029760">
    <property type="entry name" value="GPX_CS"/>
</dbReference>
<dbReference type="PIRSF" id="PIRSF000303">
    <property type="entry name" value="Glutathion_perox"/>
    <property type="match status" value="1"/>
</dbReference>
<dbReference type="SUPFAM" id="SSF52833">
    <property type="entry name" value="Thioredoxin-like"/>
    <property type="match status" value="1"/>
</dbReference>
<feature type="compositionally biased region" description="Basic and acidic residues" evidence="6">
    <location>
        <begin position="148"/>
        <end position="160"/>
    </location>
</feature>
<evidence type="ECO:0000256" key="5">
    <source>
        <dbReference type="RuleBase" id="RU000499"/>
    </source>
</evidence>
<dbReference type="InterPro" id="IPR036249">
    <property type="entry name" value="Thioredoxin-like_sf"/>
</dbReference>
<keyword evidence="9" id="KW-1185">Reference proteome</keyword>
<keyword evidence="2 5" id="KW-0575">Peroxidase</keyword>